<organism evidence="2 3">
    <name type="scientific">Pedobacter polaris</name>
    <dbReference type="NCBI Taxonomy" id="2571273"/>
    <lineage>
        <taxon>Bacteria</taxon>
        <taxon>Pseudomonadati</taxon>
        <taxon>Bacteroidota</taxon>
        <taxon>Sphingobacteriia</taxon>
        <taxon>Sphingobacteriales</taxon>
        <taxon>Sphingobacteriaceae</taxon>
        <taxon>Pedobacter</taxon>
    </lineage>
</organism>
<feature type="chain" id="PRO_5020832560" description="C1q domain-containing protein" evidence="1">
    <location>
        <begin position="19"/>
        <end position="303"/>
    </location>
</feature>
<dbReference type="EMBL" id="SWBR01000002">
    <property type="protein sequence ID" value="TKC10435.1"/>
    <property type="molecule type" value="Genomic_DNA"/>
</dbReference>
<evidence type="ECO:0000313" key="3">
    <source>
        <dbReference type="Proteomes" id="UP000309488"/>
    </source>
</evidence>
<evidence type="ECO:0008006" key="4">
    <source>
        <dbReference type="Google" id="ProtNLM"/>
    </source>
</evidence>
<proteinExistence type="predicted"/>
<keyword evidence="3" id="KW-1185">Reference proteome</keyword>
<dbReference type="RefSeq" id="WP_136840272.1">
    <property type="nucleotide sequence ID" value="NZ_SWBR01000002.1"/>
</dbReference>
<keyword evidence="1" id="KW-0732">Signal</keyword>
<reference evidence="2 3" key="1">
    <citation type="submission" date="2019-04" db="EMBL/GenBank/DDBJ databases">
        <title>Pedobacter sp. RP-3-22 sp. nov., isolated from Arctic soil.</title>
        <authorList>
            <person name="Dahal R.H."/>
            <person name="Kim D.-U."/>
        </authorList>
    </citation>
    <scope>NUCLEOTIDE SEQUENCE [LARGE SCALE GENOMIC DNA]</scope>
    <source>
        <strain evidence="2 3">RP-3-22</strain>
    </source>
</reference>
<evidence type="ECO:0000256" key="1">
    <source>
        <dbReference type="SAM" id="SignalP"/>
    </source>
</evidence>
<evidence type="ECO:0000313" key="2">
    <source>
        <dbReference type="EMBL" id="TKC10435.1"/>
    </source>
</evidence>
<dbReference type="OrthoDB" id="1323178at2"/>
<sequence>MRIILIVMLMLSASISFAQNTGIGTITPTEKLDIAAGNVRIRNISTNPGAAGTDKTVVADANGVLKTLATTNTLTAVNGNLISTVNGLASTPAVPILATANNGLNAVAADVRLGGTLSAPTTIATSAVNTLAASGLQNATSSVGTVVVDANGVLKLKTAASISSVRVTGDITFTNNDQFYFINNNGTMTETFDNLNEFAGAQFTAVQTGLYQFNFSVNFAQSSNGAAYLGKLNVLSGNAATPSTYTSGNSKISGAVGTALSDICSVTDIVKLTAGQVIQFQAGIYQTTGGLTGKYVVSITRVD</sequence>
<name>A0A4U1CTL9_9SPHI</name>
<comment type="caution">
    <text evidence="2">The sequence shown here is derived from an EMBL/GenBank/DDBJ whole genome shotgun (WGS) entry which is preliminary data.</text>
</comment>
<dbReference type="Proteomes" id="UP000309488">
    <property type="component" value="Unassembled WGS sequence"/>
</dbReference>
<gene>
    <name evidence="2" type="ORF">FA048_09605</name>
</gene>
<accession>A0A4U1CTL9</accession>
<feature type="signal peptide" evidence="1">
    <location>
        <begin position="1"/>
        <end position="18"/>
    </location>
</feature>
<protein>
    <recommendedName>
        <fullName evidence="4">C1q domain-containing protein</fullName>
    </recommendedName>
</protein>
<dbReference type="AlphaFoldDB" id="A0A4U1CTL9"/>